<proteinExistence type="predicted"/>
<evidence type="ECO:0000256" key="1">
    <source>
        <dbReference type="SAM" id="MobiDB-lite"/>
    </source>
</evidence>
<name>A0A7T8QW99_CALRO</name>
<protein>
    <submittedName>
        <fullName evidence="2">Uncharacterized protein</fullName>
    </submittedName>
</protein>
<organism evidence="2 3">
    <name type="scientific">Caligus rogercresseyi</name>
    <name type="common">Sea louse</name>
    <dbReference type="NCBI Taxonomy" id="217165"/>
    <lineage>
        <taxon>Eukaryota</taxon>
        <taxon>Metazoa</taxon>
        <taxon>Ecdysozoa</taxon>
        <taxon>Arthropoda</taxon>
        <taxon>Crustacea</taxon>
        <taxon>Multicrustacea</taxon>
        <taxon>Hexanauplia</taxon>
        <taxon>Copepoda</taxon>
        <taxon>Siphonostomatoida</taxon>
        <taxon>Caligidae</taxon>
        <taxon>Caligus</taxon>
    </lineage>
</organism>
<feature type="region of interest" description="Disordered" evidence="1">
    <location>
        <begin position="30"/>
        <end position="55"/>
    </location>
</feature>
<dbReference type="EMBL" id="CP045891">
    <property type="protein sequence ID" value="QQP57378.1"/>
    <property type="molecule type" value="Genomic_DNA"/>
</dbReference>
<accession>A0A7T8QW99</accession>
<keyword evidence="3" id="KW-1185">Reference proteome</keyword>
<dbReference type="AlphaFoldDB" id="A0A7T8QW99"/>
<evidence type="ECO:0000313" key="2">
    <source>
        <dbReference type="EMBL" id="QQP57378.1"/>
    </source>
</evidence>
<dbReference type="Proteomes" id="UP000595437">
    <property type="component" value="Chromosome 2"/>
</dbReference>
<gene>
    <name evidence="2" type="ORF">FKW44_002348</name>
</gene>
<sequence length="55" mass="6426">MSQRLQRSQQAWEEMDKTFEELLGRQSTEDEKLYGFHPSRKSLGPASKVIAKFQP</sequence>
<evidence type="ECO:0000313" key="3">
    <source>
        <dbReference type="Proteomes" id="UP000595437"/>
    </source>
</evidence>
<reference evidence="3" key="1">
    <citation type="submission" date="2021-01" db="EMBL/GenBank/DDBJ databases">
        <title>Caligus Genome Assembly.</title>
        <authorList>
            <person name="Gallardo-Escarate C."/>
        </authorList>
    </citation>
    <scope>NUCLEOTIDE SEQUENCE [LARGE SCALE GENOMIC DNA]</scope>
</reference>